<dbReference type="STRING" id="1036808.A0A0C3D0P2"/>
<feature type="domain" description="DUF6589" evidence="1">
    <location>
        <begin position="4"/>
        <end position="169"/>
    </location>
</feature>
<evidence type="ECO:0000313" key="2">
    <source>
        <dbReference type="EMBL" id="KIM49974.1"/>
    </source>
</evidence>
<organism evidence="2 3">
    <name type="scientific">Scleroderma citrinum Foug A</name>
    <dbReference type="NCBI Taxonomy" id="1036808"/>
    <lineage>
        <taxon>Eukaryota</taxon>
        <taxon>Fungi</taxon>
        <taxon>Dikarya</taxon>
        <taxon>Basidiomycota</taxon>
        <taxon>Agaricomycotina</taxon>
        <taxon>Agaricomycetes</taxon>
        <taxon>Agaricomycetidae</taxon>
        <taxon>Boletales</taxon>
        <taxon>Sclerodermatineae</taxon>
        <taxon>Sclerodermataceae</taxon>
        <taxon>Scleroderma</taxon>
    </lineage>
</organism>
<dbReference type="InterPro" id="IPR046496">
    <property type="entry name" value="DUF6589"/>
</dbReference>
<dbReference type="Proteomes" id="UP000053989">
    <property type="component" value="Unassembled WGS sequence"/>
</dbReference>
<dbReference type="OrthoDB" id="2685600at2759"/>
<evidence type="ECO:0000259" key="1">
    <source>
        <dbReference type="Pfam" id="PF20231"/>
    </source>
</evidence>
<reference evidence="3" key="2">
    <citation type="submission" date="2015-01" db="EMBL/GenBank/DDBJ databases">
        <title>Evolutionary Origins and Diversification of the Mycorrhizal Mutualists.</title>
        <authorList>
            <consortium name="DOE Joint Genome Institute"/>
            <consortium name="Mycorrhizal Genomics Consortium"/>
            <person name="Kohler A."/>
            <person name="Kuo A."/>
            <person name="Nagy L.G."/>
            <person name="Floudas D."/>
            <person name="Copeland A."/>
            <person name="Barry K.W."/>
            <person name="Cichocki N."/>
            <person name="Veneault-Fourrey C."/>
            <person name="LaButti K."/>
            <person name="Lindquist E.A."/>
            <person name="Lipzen A."/>
            <person name="Lundell T."/>
            <person name="Morin E."/>
            <person name="Murat C."/>
            <person name="Riley R."/>
            <person name="Ohm R."/>
            <person name="Sun H."/>
            <person name="Tunlid A."/>
            <person name="Henrissat B."/>
            <person name="Grigoriev I.V."/>
            <person name="Hibbett D.S."/>
            <person name="Martin F."/>
        </authorList>
    </citation>
    <scope>NUCLEOTIDE SEQUENCE [LARGE SCALE GENOMIC DNA]</scope>
    <source>
        <strain evidence="3">Foug A</strain>
    </source>
</reference>
<reference evidence="2 3" key="1">
    <citation type="submission" date="2014-04" db="EMBL/GenBank/DDBJ databases">
        <authorList>
            <consortium name="DOE Joint Genome Institute"/>
            <person name="Kuo A."/>
            <person name="Kohler A."/>
            <person name="Nagy L.G."/>
            <person name="Floudas D."/>
            <person name="Copeland A."/>
            <person name="Barry K.W."/>
            <person name="Cichocki N."/>
            <person name="Veneault-Fourrey C."/>
            <person name="LaButti K."/>
            <person name="Lindquist E.A."/>
            <person name="Lipzen A."/>
            <person name="Lundell T."/>
            <person name="Morin E."/>
            <person name="Murat C."/>
            <person name="Sun H."/>
            <person name="Tunlid A."/>
            <person name="Henrissat B."/>
            <person name="Grigoriev I.V."/>
            <person name="Hibbett D.S."/>
            <person name="Martin F."/>
            <person name="Nordberg H.P."/>
            <person name="Cantor M.N."/>
            <person name="Hua S.X."/>
        </authorList>
    </citation>
    <scope>NUCLEOTIDE SEQUENCE [LARGE SCALE GENOMIC DNA]</scope>
    <source>
        <strain evidence="2 3">Foug A</strain>
    </source>
</reference>
<sequence>MGGKTPITFQKIIGLEREAVQRCHPHFVWHVLQALIQTPEFNFAMYPSQNDPAFMPPKPTHELPCGQDYVTKQYLLETQQVEEASYDGNLKLLGIWQDQLGLGSCAEKVVTGTNRVMVFVGDQLTVECMRGLYKLCCEDHNGHYCLDWLVPIFGWFHLLMAFANSLHKQ</sequence>
<proteinExistence type="predicted"/>
<accession>A0A0C3D0P2</accession>
<dbReference type="HOGENOM" id="CLU_1579451_0_0_1"/>
<dbReference type="EMBL" id="KN822900">
    <property type="protein sequence ID" value="KIM49974.1"/>
    <property type="molecule type" value="Genomic_DNA"/>
</dbReference>
<dbReference type="InParanoid" id="A0A0C3D0P2"/>
<gene>
    <name evidence="2" type="ORF">SCLCIDRAFT_34845</name>
</gene>
<keyword evidence="3" id="KW-1185">Reference proteome</keyword>
<name>A0A0C3D0P2_9AGAM</name>
<dbReference type="AlphaFoldDB" id="A0A0C3D0P2"/>
<protein>
    <recommendedName>
        <fullName evidence="1">DUF6589 domain-containing protein</fullName>
    </recommendedName>
</protein>
<evidence type="ECO:0000313" key="3">
    <source>
        <dbReference type="Proteomes" id="UP000053989"/>
    </source>
</evidence>
<dbReference type="Pfam" id="PF20231">
    <property type="entry name" value="DUF6589"/>
    <property type="match status" value="1"/>
</dbReference>